<dbReference type="EC" id="3.4.21.-" evidence="10 11"/>
<dbReference type="Gene3D" id="2.40.10.10">
    <property type="entry name" value="Trypsin-like serine proteases"/>
    <property type="match status" value="1"/>
</dbReference>
<reference evidence="10" key="2">
    <citation type="journal article" date="2008" name="Bioinformatics">
        <title>Assembly reconciliation.</title>
        <authorList>
            <person name="Zimin A.V."/>
            <person name="Smith D.R."/>
            <person name="Sutton G."/>
            <person name="Yorke J.A."/>
        </authorList>
    </citation>
    <scope>NUCLEOTIDE SEQUENCE</scope>
    <source>
        <strain evidence="10">TSC#15081-1352.22</strain>
    </source>
</reference>
<evidence type="ECO:0000256" key="6">
    <source>
        <dbReference type="ARBA" id="ARBA00023180"/>
    </source>
</evidence>
<keyword evidence="2 8" id="KW-0732">Signal</keyword>
<accession>A0A0Q9X4W1</accession>
<evidence type="ECO:0000313" key="11">
    <source>
        <dbReference type="EMBL" id="KRG03175.1"/>
    </source>
</evidence>
<keyword evidence="5" id="KW-1015">Disulfide bond</keyword>
<evidence type="ECO:0000256" key="3">
    <source>
        <dbReference type="ARBA" id="ARBA00022837"/>
    </source>
</evidence>
<evidence type="ECO:0000256" key="8">
    <source>
        <dbReference type="SAM" id="SignalP"/>
    </source>
</evidence>
<dbReference type="InterPro" id="IPR001314">
    <property type="entry name" value="Peptidase_S1A"/>
</dbReference>
<dbReference type="AlphaFoldDB" id="A0A0Q9X4W1"/>
<dbReference type="InterPro" id="IPR018114">
    <property type="entry name" value="TRYPSIN_HIS"/>
</dbReference>
<dbReference type="GO" id="GO:0046872">
    <property type="term" value="F:metal ion binding"/>
    <property type="evidence" value="ECO:0007669"/>
    <property type="project" value="UniProtKB-KW"/>
</dbReference>
<keyword evidence="4" id="KW-0865">Zymogen</keyword>
<gene>
    <name evidence="10" type="primary">Dmoj\GI10802</name>
    <name evidence="10" type="ORF">Dmoj_GI10802</name>
</gene>
<reference evidence="10 12" key="1">
    <citation type="journal article" date="2007" name="Nature">
        <title>Evolution of genes and genomes on the Drosophila phylogeny.</title>
        <authorList>
            <consortium name="Drosophila 12 Genomes Consortium"/>
            <person name="Clark A.G."/>
            <person name="Eisen M.B."/>
            <person name="Smith D.R."/>
            <person name="Bergman C.M."/>
            <person name="Oliver B."/>
            <person name="Markow T.A."/>
            <person name="Kaufman T.C."/>
            <person name="Kellis M."/>
            <person name="Gelbart W."/>
            <person name="Iyer V.N."/>
            <person name="Pollard D.A."/>
            <person name="Sackton T.B."/>
            <person name="Larracuente A.M."/>
            <person name="Singh N.D."/>
            <person name="Abad J.P."/>
            <person name="Abt D.N."/>
            <person name="Adryan B."/>
            <person name="Aguade M."/>
            <person name="Akashi H."/>
            <person name="Anderson W.W."/>
            <person name="Aquadro C.F."/>
            <person name="Ardell D.H."/>
            <person name="Arguello R."/>
            <person name="Artieri C.G."/>
            <person name="Barbash D.A."/>
            <person name="Barker D."/>
            <person name="Barsanti P."/>
            <person name="Batterham P."/>
            <person name="Batzoglou S."/>
            <person name="Begun D."/>
            <person name="Bhutkar A."/>
            <person name="Blanco E."/>
            <person name="Bosak S.A."/>
            <person name="Bradley R.K."/>
            <person name="Brand A.D."/>
            <person name="Brent M.R."/>
            <person name="Brooks A.N."/>
            <person name="Brown R.H."/>
            <person name="Butlin R.K."/>
            <person name="Caggese C."/>
            <person name="Calvi B.R."/>
            <person name="Bernardo de Carvalho A."/>
            <person name="Caspi A."/>
            <person name="Castrezana S."/>
            <person name="Celniker S.E."/>
            <person name="Chang J.L."/>
            <person name="Chapple C."/>
            <person name="Chatterji S."/>
            <person name="Chinwalla A."/>
            <person name="Civetta A."/>
            <person name="Clifton S.W."/>
            <person name="Comeron J.M."/>
            <person name="Costello J.C."/>
            <person name="Coyne J.A."/>
            <person name="Daub J."/>
            <person name="David R.G."/>
            <person name="Delcher A.L."/>
            <person name="Delehaunty K."/>
            <person name="Do C.B."/>
            <person name="Ebling H."/>
            <person name="Edwards K."/>
            <person name="Eickbush T."/>
            <person name="Evans J.D."/>
            <person name="Filipski A."/>
            <person name="Findeiss S."/>
            <person name="Freyhult E."/>
            <person name="Fulton L."/>
            <person name="Fulton R."/>
            <person name="Garcia A.C."/>
            <person name="Gardiner A."/>
            <person name="Garfield D.A."/>
            <person name="Garvin B.E."/>
            <person name="Gibson G."/>
            <person name="Gilbert D."/>
            <person name="Gnerre S."/>
            <person name="Godfrey J."/>
            <person name="Good R."/>
            <person name="Gotea V."/>
            <person name="Gravely B."/>
            <person name="Greenberg A.J."/>
            <person name="Griffiths-Jones S."/>
            <person name="Gross S."/>
            <person name="Guigo R."/>
            <person name="Gustafson E.A."/>
            <person name="Haerty W."/>
            <person name="Hahn M.W."/>
            <person name="Halligan D.L."/>
            <person name="Halpern A.L."/>
            <person name="Halter G.M."/>
            <person name="Han M.V."/>
            <person name="Heger A."/>
            <person name="Hillier L."/>
            <person name="Hinrichs A.S."/>
            <person name="Holmes I."/>
            <person name="Hoskins R.A."/>
            <person name="Hubisz M.J."/>
            <person name="Hultmark D."/>
            <person name="Huntley M.A."/>
            <person name="Jaffe D.B."/>
            <person name="Jagadeeshan S."/>
            <person name="Jeck W.R."/>
            <person name="Johnson J."/>
            <person name="Jones C.D."/>
            <person name="Jordan W.C."/>
            <person name="Karpen G.H."/>
            <person name="Kataoka E."/>
            <person name="Keightley P.D."/>
            <person name="Kheradpour P."/>
            <person name="Kirkness E.F."/>
            <person name="Koerich L.B."/>
            <person name="Kristiansen K."/>
            <person name="Kudrna D."/>
            <person name="Kulathinal R.J."/>
            <person name="Kumar S."/>
            <person name="Kwok R."/>
            <person name="Lander E."/>
            <person name="Langley C.H."/>
            <person name="Lapoint R."/>
            <person name="Lazzaro B.P."/>
            <person name="Lee S.J."/>
            <person name="Levesque L."/>
            <person name="Li R."/>
            <person name="Lin C.F."/>
            <person name="Lin M.F."/>
            <person name="Lindblad-Toh K."/>
            <person name="Llopart A."/>
            <person name="Long M."/>
            <person name="Low L."/>
            <person name="Lozovsky E."/>
            <person name="Lu J."/>
            <person name="Luo M."/>
            <person name="Machado C.A."/>
            <person name="Makalowski W."/>
            <person name="Marzo M."/>
            <person name="Matsuda M."/>
            <person name="Matzkin L."/>
            <person name="McAllister B."/>
            <person name="McBride C.S."/>
            <person name="McKernan B."/>
            <person name="McKernan K."/>
            <person name="Mendez-Lago M."/>
            <person name="Minx P."/>
            <person name="Mollenhauer M.U."/>
            <person name="Montooth K."/>
            <person name="Mount S.M."/>
            <person name="Mu X."/>
            <person name="Myers E."/>
            <person name="Negre B."/>
            <person name="Newfeld S."/>
            <person name="Nielsen R."/>
            <person name="Noor M.A."/>
            <person name="O'Grady P."/>
            <person name="Pachter L."/>
            <person name="Papaceit M."/>
            <person name="Parisi M.J."/>
            <person name="Parisi M."/>
            <person name="Parts L."/>
            <person name="Pedersen J.S."/>
            <person name="Pesole G."/>
            <person name="Phillippy A.M."/>
            <person name="Ponting C.P."/>
            <person name="Pop M."/>
            <person name="Porcelli D."/>
            <person name="Powell J.R."/>
            <person name="Prohaska S."/>
            <person name="Pruitt K."/>
            <person name="Puig M."/>
            <person name="Quesneville H."/>
            <person name="Ram K.R."/>
            <person name="Rand D."/>
            <person name="Rasmussen M.D."/>
            <person name="Reed L.K."/>
            <person name="Reenan R."/>
            <person name="Reily A."/>
            <person name="Remington K.A."/>
            <person name="Rieger T.T."/>
            <person name="Ritchie M.G."/>
            <person name="Robin C."/>
            <person name="Rogers Y.H."/>
            <person name="Rohde C."/>
            <person name="Rozas J."/>
            <person name="Rubenfield M.J."/>
            <person name="Ruiz A."/>
            <person name="Russo S."/>
            <person name="Salzberg S.L."/>
            <person name="Sanchez-Gracia A."/>
            <person name="Saranga D.J."/>
            <person name="Sato H."/>
            <person name="Schaeffer S.W."/>
            <person name="Schatz M.C."/>
            <person name="Schlenke T."/>
            <person name="Schwartz R."/>
            <person name="Segarra C."/>
            <person name="Singh R.S."/>
            <person name="Sirot L."/>
            <person name="Sirota M."/>
            <person name="Sisneros N.B."/>
            <person name="Smith C.D."/>
            <person name="Smith T.F."/>
            <person name="Spieth J."/>
            <person name="Stage D.E."/>
            <person name="Stark A."/>
            <person name="Stephan W."/>
            <person name="Strausberg R.L."/>
            <person name="Strempel S."/>
            <person name="Sturgill D."/>
            <person name="Sutton G."/>
            <person name="Sutton G.G."/>
            <person name="Tao W."/>
            <person name="Teichmann S."/>
            <person name="Tobari Y.N."/>
            <person name="Tomimura Y."/>
            <person name="Tsolas J.M."/>
            <person name="Valente V.L."/>
            <person name="Venter E."/>
            <person name="Venter J.C."/>
            <person name="Vicario S."/>
            <person name="Vieira F.G."/>
            <person name="Vilella A.J."/>
            <person name="Villasante A."/>
            <person name="Walenz B."/>
            <person name="Wang J."/>
            <person name="Wasserman M."/>
            <person name="Watts T."/>
            <person name="Wilson D."/>
            <person name="Wilson R.K."/>
            <person name="Wing R.A."/>
            <person name="Wolfner M.F."/>
            <person name="Wong A."/>
            <person name="Wong G.K."/>
            <person name="Wu C.I."/>
            <person name="Wu G."/>
            <person name="Yamamoto D."/>
            <person name="Yang H.P."/>
            <person name="Yang S.P."/>
            <person name="Yorke J.A."/>
            <person name="Yoshida K."/>
            <person name="Zdobnov E."/>
            <person name="Zhang P."/>
            <person name="Zhang Y."/>
            <person name="Zimin A.V."/>
            <person name="Baldwin J."/>
            <person name="Abdouelleil A."/>
            <person name="Abdulkadir J."/>
            <person name="Abebe A."/>
            <person name="Abera B."/>
            <person name="Abreu J."/>
            <person name="Acer S.C."/>
            <person name="Aftuck L."/>
            <person name="Alexander A."/>
            <person name="An P."/>
            <person name="Anderson E."/>
            <person name="Anderson S."/>
            <person name="Arachi H."/>
            <person name="Azer M."/>
            <person name="Bachantsang P."/>
            <person name="Barry A."/>
            <person name="Bayul T."/>
            <person name="Berlin A."/>
            <person name="Bessette D."/>
            <person name="Bloom T."/>
            <person name="Blye J."/>
            <person name="Boguslavskiy L."/>
            <person name="Bonnet C."/>
            <person name="Boukhgalter B."/>
            <person name="Bourzgui I."/>
            <person name="Brown A."/>
            <person name="Cahill P."/>
            <person name="Channer S."/>
            <person name="Cheshatsang Y."/>
            <person name="Chuda L."/>
            <person name="Citroen M."/>
            <person name="Collymore A."/>
            <person name="Cooke P."/>
            <person name="Costello M."/>
            <person name="D'Aco K."/>
            <person name="Daza R."/>
            <person name="De Haan G."/>
            <person name="DeGray S."/>
            <person name="DeMaso C."/>
            <person name="Dhargay N."/>
            <person name="Dooley K."/>
            <person name="Dooley E."/>
            <person name="Doricent M."/>
            <person name="Dorje P."/>
            <person name="Dorjee K."/>
            <person name="Dupes A."/>
            <person name="Elong R."/>
            <person name="Falk J."/>
            <person name="Farina A."/>
            <person name="Faro S."/>
            <person name="Ferguson D."/>
            <person name="Fisher S."/>
            <person name="Foley C.D."/>
            <person name="Franke A."/>
            <person name="Friedrich D."/>
            <person name="Gadbois L."/>
            <person name="Gearin G."/>
            <person name="Gearin C.R."/>
            <person name="Giannoukos G."/>
            <person name="Goode T."/>
            <person name="Graham J."/>
            <person name="Grandbois E."/>
            <person name="Grewal S."/>
            <person name="Gyaltsen K."/>
            <person name="Hafez N."/>
            <person name="Hagos B."/>
            <person name="Hall J."/>
            <person name="Henson C."/>
            <person name="Hollinger A."/>
            <person name="Honan T."/>
            <person name="Huard M.D."/>
            <person name="Hughes L."/>
            <person name="Hurhula B."/>
            <person name="Husby M.E."/>
            <person name="Kamat A."/>
            <person name="Kanga B."/>
            <person name="Kashin S."/>
            <person name="Khazanovich D."/>
            <person name="Kisner P."/>
            <person name="Lance K."/>
            <person name="Lara M."/>
            <person name="Lee W."/>
            <person name="Lennon N."/>
            <person name="Letendre F."/>
            <person name="LeVine R."/>
            <person name="Lipovsky A."/>
            <person name="Liu X."/>
            <person name="Liu J."/>
            <person name="Liu S."/>
            <person name="Lokyitsang T."/>
            <person name="Lokyitsang Y."/>
            <person name="Lubonja R."/>
            <person name="Lui A."/>
            <person name="MacDonald P."/>
            <person name="Magnisalis V."/>
            <person name="Maru K."/>
            <person name="Matthews C."/>
            <person name="McCusker W."/>
            <person name="McDonough S."/>
            <person name="Mehta T."/>
            <person name="Meldrim J."/>
            <person name="Meneus L."/>
            <person name="Mihai O."/>
            <person name="Mihalev A."/>
            <person name="Mihova T."/>
            <person name="Mittelman R."/>
            <person name="Mlenga V."/>
            <person name="Montmayeur A."/>
            <person name="Mulrain L."/>
            <person name="Navidi A."/>
            <person name="Naylor J."/>
            <person name="Negash T."/>
            <person name="Nguyen T."/>
            <person name="Nguyen N."/>
            <person name="Nicol R."/>
            <person name="Norbu C."/>
            <person name="Norbu N."/>
            <person name="Novod N."/>
            <person name="O'Neill B."/>
            <person name="Osman S."/>
            <person name="Markiewicz E."/>
            <person name="Oyono O.L."/>
            <person name="Patti C."/>
            <person name="Phunkhang P."/>
            <person name="Pierre F."/>
            <person name="Priest M."/>
            <person name="Raghuraman S."/>
            <person name="Rege F."/>
            <person name="Reyes R."/>
            <person name="Rise C."/>
            <person name="Rogov P."/>
            <person name="Ross K."/>
            <person name="Ryan E."/>
            <person name="Settipalli S."/>
            <person name="Shea T."/>
            <person name="Sherpa N."/>
            <person name="Shi L."/>
            <person name="Shih D."/>
            <person name="Sparrow T."/>
            <person name="Spaulding J."/>
            <person name="Stalker J."/>
            <person name="Stange-Thomann N."/>
            <person name="Stavropoulos S."/>
            <person name="Stone C."/>
            <person name="Strader C."/>
            <person name="Tesfaye S."/>
            <person name="Thomson T."/>
            <person name="Thoulutsang Y."/>
            <person name="Thoulutsang D."/>
            <person name="Topham K."/>
            <person name="Topping I."/>
            <person name="Tsamla T."/>
            <person name="Vassiliev H."/>
            <person name="Vo A."/>
            <person name="Wangchuk T."/>
            <person name="Wangdi T."/>
            <person name="Weiand M."/>
            <person name="Wilkinson J."/>
            <person name="Wilson A."/>
            <person name="Yadav S."/>
            <person name="Young G."/>
            <person name="Yu Q."/>
            <person name="Zembek L."/>
            <person name="Zhong D."/>
            <person name="Zimmer A."/>
            <person name="Zwirko Z."/>
            <person name="Jaffe D.B."/>
            <person name="Alvarez P."/>
            <person name="Brockman W."/>
            <person name="Butler J."/>
            <person name="Chin C."/>
            <person name="Gnerre S."/>
            <person name="Grabherr M."/>
            <person name="Kleber M."/>
            <person name="Mauceli E."/>
            <person name="MacCallum I."/>
        </authorList>
    </citation>
    <scope>NUCLEOTIDE SEQUENCE [LARGE SCALE GENOMIC DNA]</scope>
    <source>
        <strain evidence="10">TSC#15081-1352.22</strain>
        <strain evidence="12">Tucson 15081-1352.22</strain>
    </source>
</reference>
<dbReference type="OrthoDB" id="40021at2759"/>
<keyword evidence="3" id="KW-0106">Calcium</keyword>
<dbReference type="PRINTS" id="PR00722">
    <property type="entry name" value="CHYMOTRYPSIN"/>
</dbReference>
<evidence type="ECO:0000259" key="9">
    <source>
        <dbReference type="PROSITE" id="PS50240"/>
    </source>
</evidence>
<dbReference type="InterPro" id="IPR009003">
    <property type="entry name" value="Peptidase_S1_PA"/>
</dbReference>
<evidence type="ECO:0000313" key="12">
    <source>
        <dbReference type="Proteomes" id="UP000009192"/>
    </source>
</evidence>
<dbReference type="PANTHER" id="PTHR24258:SF145">
    <property type="entry name" value="SERINE PROTEASE EASTER-LIKE PROTEIN"/>
    <property type="match status" value="1"/>
</dbReference>
<feature type="domain" description="Peptidase S1" evidence="9">
    <location>
        <begin position="124"/>
        <end position="409"/>
    </location>
</feature>
<dbReference type="EMBL" id="CH933807">
    <property type="protein sequence ID" value="KRG03175.1"/>
    <property type="molecule type" value="Genomic_DNA"/>
</dbReference>
<dbReference type="InterPro" id="IPR001254">
    <property type="entry name" value="Trypsin_dom"/>
</dbReference>
<evidence type="ECO:0000313" key="10">
    <source>
        <dbReference type="EMBL" id="KRG03174.1"/>
    </source>
</evidence>
<dbReference type="SMART" id="SM00020">
    <property type="entry name" value="Tryp_SPc"/>
    <property type="match status" value="1"/>
</dbReference>
<dbReference type="InParanoid" id="A0A0Q9X4W1"/>
<dbReference type="Proteomes" id="UP000009192">
    <property type="component" value="Unassembled WGS sequence"/>
</dbReference>
<evidence type="ECO:0000256" key="5">
    <source>
        <dbReference type="ARBA" id="ARBA00023157"/>
    </source>
</evidence>
<dbReference type="EMBL" id="CH933807">
    <property type="protein sequence ID" value="KRG03174.1"/>
    <property type="molecule type" value="Genomic_DNA"/>
</dbReference>
<sequence length="411" mass="44616">MHSFYALFIFCNIFASIRTETGEFEKLVIPPTYGKRDLSSDGNSSASSHSVSARSYLGQSAGASECAFGTECTPLHDCTAMIYEVAKNCYYGDKSLYCGGGEEMPYVCCPSSPLEKNQVCGKSLVQGHFYRGLGSYPFVARVGFKHVNTGAFAYPCAGSIIARRVILTAAHCALAKADGHRLSSVRVGEYDTSSDPDCASTGFCAPRSVNHAISHVIVHPDYKQGQYHHDIALLVLKTPLNYSVATQPICLQKTRANLVVGKRATIAGWGKMSTSSIRQPEMSHLDVPLTSWDLCLRNYGSTGALESPNSIEGQWMCAGGEGKDVCQGFGGAPLFIQENNIFSQVSLCQLIDMPLMMNFSLSVSLSLSLFLSRQIGIMSFGSDNCGGLRIPSVYTSLVYFQEWIHDNTPPE</sequence>
<evidence type="ECO:0000256" key="2">
    <source>
        <dbReference type="ARBA" id="ARBA00022729"/>
    </source>
</evidence>
<proteinExistence type="inferred from homology"/>
<dbReference type="FunFam" id="2.40.10.10:FF:000028">
    <property type="entry name" value="Serine protease easter"/>
    <property type="match status" value="1"/>
</dbReference>
<keyword evidence="1" id="KW-0479">Metal-binding</keyword>
<dbReference type="PANTHER" id="PTHR24258">
    <property type="entry name" value="SERINE PROTEASE-RELATED"/>
    <property type="match status" value="1"/>
</dbReference>
<dbReference type="Pfam" id="PF00089">
    <property type="entry name" value="Trypsin"/>
    <property type="match status" value="1"/>
</dbReference>
<evidence type="ECO:0000256" key="4">
    <source>
        <dbReference type="ARBA" id="ARBA00023145"/>
    </source>
</evidence>
<feature type="signal peptide" evidence="8">
    <location>
        <begin position="1"/>
        <end position="19"/>
    </location>
</feature>
<dbReference type="GO" id="GO:0004252">
    <property type="term" value="F:serine-type endopeptidase activity"/>
    <property type="evidence" value="ECO:0007669"/>
    <property type="project" value="InterPro"/>
</dbReference>
<comment type="similarity">
    <text evidence="7">Belongs to the peptidase S1 family. CLIP subfamily.</text>
</comment>
<keyword evidence="10" id="KW-0378">Hydrolase</keyword>
<dbReference type="GO" id="GO:0006508">
    <property type="term" value="P:proteolysis"/>
    <property type="evidence" value="ECO:0007669"/>
    <property type="project" value="InterPro"/>
</dbReference>
<protein>
    <submittedName>
        <fullName evidence="10">Uncharacterized protein, isoform B</fullName>
    </submittedName>
    <submittedName>
        <fullName evidence="11">Uncharacterized protein, isoform C</fullName>
        <ecNumber evidence="10 11">3.4.21.-</ecNumber>
    </submittedName>
</protein>
<keyword evidence="6" id="KW-0325">Glycoprotein</keyword>
<dbReference type="PROSITE" id="PS50240">
    <property type="entry name" value="TRYPSIN_DOM"/>
    <property type="match status" value="1"/>
</dbReference>
<dbReference type="CDD" id="cd00190">
    <property type="entry name" value="Tryp_SPc"/>
    <property type="match status" value="1"/>
</dbReference>
<reference evidence="10" key="3">
    <citation type="submission" date="2015-11" db="EMBL/GenBank/DDBJ databases">
        <authorList>
            <consortium name="FlyBase"/>
        </authorList>
    </citation>
    <scope>NUCLEOTIDE SEQUENCE</scope>
    <source>
        <strain evidence="10">TSC#15081-1352.22</strain>
    </source>
</reference>
<evidence type="ECO:0000256" key="1">
    <source>
        <dbReference type="ARBA" id="ARBA00022723"/>
    </source>
</evidence>
<evidence type="ECO:0000256" key="7">
    <source>
        <dbReference type="ARBA" id="ARBA00024195"/>
    </source>
</evidence>
<name>A0A0Q9X4W1_DROMO</name>
<organism evidence="10 12">
    <name type="scientific">Drosophila mojavensis</name>
    <name type="common">Fruit fly</name>
    <dbReference type="NCBI Taxonomy" id="7230"/>
    <lineage>
        <taxon>Eukaryota</taxon>
        <taxon>Metazoa</taxon>
        <taxon>Ecdysozoa</taxon>
        <taxon>Arthropoda</taxon>
        <taxon>Hexapoda</taxon>
        <taxon>Insecta</taxon>
        <taxon>Pterygota</taxon>
        <taxon>Neoptera</taxon>
        <taxon>Endopterygota</taxon>
        <taxon>Diptera</taxon>
        <taxon>Brachycera</taxon>
        <taxon>Muscomorpha</taxon>
        <taxon>Ephydroidea</taxon>
        <taxon>Drosophilidae</taxon>
        <taxon>Drosophila</taxon>
    </lineage>
</organism>
<keyword evidence="12" id="KW-1185">Reference proteome</keyword>
<dbReference type="InterPro" id="IPR043504">
    <property type="entry name" value="Peptidase_S1_PA_chymotrypsin"/>
</dbReference>
<feature type="chain" id="PRO_5014238535" evidence="8">
    <location>
        <begin position="20"/>
        <end position="411"/>
    </location>
</feature>
<dbReference type="PROSITE" id="PS00134">
    <property type="entry name" value="TRYPSIN_HIS"/>
    <property type="match status" value="1"/>
</dbReference>
<dbReference type="SUPFAM" id="SSF50494">
    <property type="entry name" value="Trypsin-like serine proteases"/>
    <property type="match status" value="1"/>
</dbReference>